<evidence type="ECO:0000256" key="1">
    <source>
        <dbReference type="SAM" id="MobiDB-lite"/>
    </source>
</evidence>
<keyword evidence="3" id="KW-1185">Reference proteome</keyword>
<dbReference type="Proteomes" id="UP000515135">
    <property type="component" value="Unplaced"/>
</dbReference>
<feature type="region of interest" description="Disordered" evidence="1">
    <location>
        <begin position="76"/>
        <end position="104"/>
    </location>
</feature>
<accession>A0A6P4ZFJ6</accession>
<evidence type="ECO:0000313" key="3">
    <source>
        <dbReference type="Proteomes" id="UP000515135"/>
    </source>
</evidence>
<dbReference type="AlphaFoldDB" id="A0A6P4ZFJ6"/>
<organism evidence="3 4">
    <name type="scientific">Branchiostoma belcheri</name>
    <name type="common">Amphioxus</name>
    <dbReference type="NCBI Taxonomy" id="7741"/>
    <lineage>
        <taxon>Eukaryota</taxon>
        <taxon>Metazoa</taxon>
        <taxon>Chordata</taxon>
        <taxon>Cephalochordata</taxon>
        <taxon>Leptocardii</taxon>
        <taxon>Amphioxiformes</taxon>
        <taxon>Branchiostomatidae</taxon>
        <taxon>Branchiostoma</taxon>
    </lineage>
</organism>
<gene>
    <name evidence="4" type="primary">LOC109474101</name>
</gene>
<reference evidence="4" key="1">
    <citation type="submission" date="2025-08" db="UniProtKB">
        <authorList>
            <consortium name="RefSeq"/>
        </authorList>
    </citation>
    <scope>IDENTIFICATION</scope>
    <source>
        <tissue evidence="4">Gonad</tissue>
    </source>
</reference>
<evidence type="ECO:0000256" key="2">
    <source>
        <dbReference type="SAM" id="Phobius"/>
    </source>
</evidence>
<keyword evidence="2" id="KW-1133">Transmembrane helix</keyword>
<protein>
    <submittedName>
        <fullName evidence="4">Uncharacterized protein LOC109474101</fullName>
    </submittedName>
</protein>
<keyword evidence="2" id="KW-0812">Transmembrane</keyword>
<feature type="transmembrane region" description="Helical" evidence="2">
    <location>
        <begin position="198"/>
        <end position="217"/>
    </location>
</feature>
<dbReference type="RefSeq" id="XP_019629872.1">
    <property type="nucleotide sequence ID" value="XM_019774313.1"/>
</dbReference>
<feature type="region of interest" description="Disordered" evidence="1">
    <location>
        <begin position="262"/>
        <end position="287"/>
    </location>
</feature>
<name>A0A6P4ZFJ6_BRABE</name>
<evidence type="ECO:0000313" key="4">
    <source>
        <dbReference type="RefSeq" id="XP_019629872.1"/>
    </source>
</evidence>
<dbReference type="GeneID" id="109474101"/>
<feature type="compositionally biased region" description="Basic and acidic residues" evidence="1">
    <location>
        <begin position="89"/>
        <end position="102"/>
    </location>
</feature>
<feature type="region of interest" description="Disordered" evidence="1">
    <location>
        <begin position="151"/>
        <end position="172"/>
    </location>
</feature>
<keyword evidence="2" id="KW-0472">Membrane</keyword>
<dbReference type="KEGG" id="bbel:109474101"/>
<sequence>MMMPNISDDDRLAQRRAPVDCDRQVCCEGTDHVYLEPRVIILPRNKQFSHSGEKQQQRLQQPHDHRHPHLYEDAEPVVHSSTSRGFSHSGEESDSSQRKDDPSFQGVYCKAEPVSFPLQDFNVTICGPGASTTETSFSNSPEEVHDEAHPVHQQGHGMPSARDDGVPADSDSISKNEEQEILCDQRCHITSRVHRACVARTTVVIATLIITGVALLLSVSSWHKKEDDVTAVLLLSTQGSINTSVTLGDSRSVTEAMTDPEIASQELSTSFMKMKTDEASTSTTPRE</sequence>
<proteinExistence type="predicted"/>